<dbReference type="EMBL" id="PGOL01002915">
    <property type="protein sequence ID" value="PKI44358.1"/>
    <property type="molecule type" value="Genomic_DNA"/>
</dbReference>
<gene>
    <name evidence="2" type="ORF">CRG98_035269</name>
</gene>
<evidence type="ECO:0000256" key="1">
    <source>
        <dbReference type="SAM" id="MobiDB-lite"/>
    </source>
</evidence>
<sequence length="54" mass="5529">MATSRRRRRGGAGEDEGGGAAGGGGGLCIMSEHASVKLEAKGRKKKKREVAESS</sequence>
<accession>A0A2I0IK30</accession>
<feature type="compositionally biased region" description="Basic residues" evidence="1">
    <location>
        <begin position="1"/>
        <end position="10"/>
    </location>
</feature>
<name>A0A2I0IK30_PUNGR</name>
<feature type="compositionally biased region" description="Gly residues" evidence="1">
    <location>
        <begin position="18"/>
        <end position="27"/>
    </location>
</feature>
<evidence type="ECO:0000313" key="2">
    <source>
        <dbReference type="EMBL" id="PKI44358.1"/>
    </source>
</evidence>
<evidence type="ECO:0000313" key="3">
    <source>
        <dbReference type="Proteomes" id="UP000233551"/>
    </source>
</evidence>
<dbReference type="AlphaFoldDB" id="A0A2I0IK30"/>
<proteinExistence type="predicted"/>
<dbReference type="Proteomes" id="UP000233551">
    <property type="component" value="Unassembled WGS sequence"/>
</dbReference>
<comment type="caution">
    <text evidence="2">The sequence shown here is derived from an EMBL/GenBank/DDBJ whole genome shotgun (WGS) entry which is preliminary data.</text>
</comment>
<keyword evidence="3" id="KW-1185">Reference proteome</keyword>
<reference evidence="2 3" key="1">
    <citation type="submission" date="2017-11" db="EMBL/GenBank/DDBJ databases">
        <title>De-novo sequencing of pomegranate (Punica granatum L.) genome.</title>
        <authorList>
            <person name="Akparov Z."/>
            <person name="Amiraslanov A."/>
            <person name="Hajiyeva S."/>
            <person name="Abbasov M."/>
            <person name="Kaur K."/>
            <person name="Hamwieh A."/>
            <person name="Solovyev V."/>
            <person name="Salamov A."/>
            <person name="Braich B."/>
            <person name="Kosarev P."/>
            <person name="Mahmoud A."/>
            <person name="Hajiyev E."/>
            <person name="Babayeva S."/>
            <person name="Izzatullayeva V."/>
            <person name="Mammadov A."/>
            <person name="Mammadov A."/>
            <person name="Sharifova S."/>
            <person name="Ojaghi J."/>
            <person name="Eynullazada K."/>
            <person name="Bayramov B."/>
            <person name="Abdulazimova A."/>
            <person name="Shahmuradov I."/>
        </authorList>
    </citation>
    <scope>NUCLEOTIDE SEQUENCE [LARGE SCALE GENOMIC DNA]</scope>
    <source>
        <strain evidence="3">cv. AG2017</strain>
        <tissue evidence="2">Leaf</tissue>
    </source>
</reference>
<organism evidence="2 3">
    <name type="scientific">Punica granatum</name>
    <name type="common">Pomegranate</name>
    <dbReference type="NCBI Taxonomy" id="22663"/>
    <lineage>
        <taxon>Eukaryota</taxon>
        <taxon>Viridiplantae</taxon>
        <taxon>Streptophyta</taxon>
        <taxon>Embryophyta</taxon>
        <taxon>Tracheophyta</taxon>
        <taxon>Spermatophyta</taxon>
        <taxon>Magnoliopsida</taxon>
        <taxon>eudicotyledons</taxon>
        <taxon>Gunneridae</taxon>
        <taxon>Pentapetalae</taxon>
        <taxon>rosids</taxon>
        <taxon>malvids</taxon>
        <taxon>Myrtales</taxon>
        <taxon>Lythraceae</taxon>
        <taxon>Punica</taxon>
    </lineage>
</organism>
<protein>
    <submittedName>
        <fullName evidence="2">Uncharacterized protein</fullName>
    </submittedName>
</protein>
<feature type="region of interest" description="Disordered" evidence="1">
    <location>
        <begin position="1"/>
        <end position="28"/>
    </location>
</feature>